<keyword evidence="1" id="KW-0472">Membrane</keyword>
<evidence type="ECO:0000313" key="2">
    <source>
        <dbReference type="EMBL" id="QHU11258.1"/>
    </source>
</evidence>
<keyword evidence="1" id="KW-0812">Transmembrane</keyword>
<sequence>MSKLSLLEMILVGAMIVTVVISGYFLMVRLLYGTHSICYDAWIFGTNIALLLQVYDNHHAIHSK</sequence>
<dbReference type="EMBL" id="MN740780">
    <property type="protein sequence ID" value="QHU11258.1"/>
    <property type="molecule type" value="Genomic_DNA"/>
</dbReference>
<organism evidence="2">
    <name type="scientific">viral metagenome</name>
    <dbReference type="NCBI Taxonomy" id="1070528"/>
    <lineage>
        <taxon>unclassified sequences</taxon>
        <taxon>metagenomes</taxon>
        <taxon>organismal metagenomes</taxon>
    </lineage>
</organism>
<evidence type="ECO:0000256" key="1">
    <source>
        <dbReference type="SAM" id="Phobius"/>
    </source>
</evidence>
<keyword evidence="1" id="KW-1133">Transmembrane helix</keyword>
<protein>
    <submittedName>
        <fullName evidence="2">Uncharacterized protein</fullName>
    </submittedName>
</protein>
<name>A0A6C0K4U6_9ZZZZ</name>
<feature type="transmembrane region" description="Helical" evidence="1">
    <location>
        <begin position="6"/>
        <end position="27"/>
    </location>
</feature>
<dbReference type="AlphaFoldDB" id="A0A6C0K4U6"/>
<proteinExistence type="predicted"/>
<reference evidence="2" key="1">
    <citation type="journal article" date="2020" name="Nature">
        <title>Giant virus diversity and host interactions through global metagenomics.</title>
        <authorList>
            <person name="Schulz F."/>
            <person name="Roux S."/>
            <person name="Paez-Espino D."/>
            <person name="Jungbluth S."/>
            <person name="Walsh D.A."/>
            <person name="Denef V.J."/>
            <person name="McMahon K.D."/>
            <person name="Konstantinidis K.T."/>
            <person name="Eloe-Fadrosh E.A."/>
            <person name="Kyrpides N.C."/>
            <person name="Woyke T."/>
        </authorList>
    </citation>
    <scope>NUCLEOTIDE SEQUENCE</scope>
    <source>
        <strain evidence="2">GVMAG-S-1101165-84</strain>
    </source>
</reference>
<accession>A0A6C0K4U6</accession>